<dbReference type="InterPro" id="IPR050109">
    <property type="entry name" value="HTH-type_TetR-like_transc_reg"/>
</dbReference>
<dbReference type="InterPro" id="IPR001647">
    <property type="entry name" value="HTH_TetR"/>
</dbReference>
<evidence type="ECO:0000256" key="2">
    <source>
        <dbReference type="PROSITE-ProRule" id="PRU00335"/>
    </source>
</evidence>
<dbReference type="InterPro" id="IPR009057">
    <property type="entry name" value="Homeodomain-like_sf"/>
</dbReference>
<gene>
    <name evidence="4" type="ORF">FHX40_4095</name>
</gene>
<feature type="DNA-binding region" description="H-T-H motif" evidence="2">
    <location>
        <begin position="25"/>
        <end position="44"/>
    </location>
</feature>
<evidence type="ECO:0000256" key="1">
    <source>
        <dbReference type="ARBA" id="ARBA00023125"/>
    </source>
</evidence>
<dbReference type="GO" id="GO:0003700">
    <property type="term" value="F:DNA-binding transcription factor activity"/>
    <property type="evidence" value="ECO:0007669"/>
    <property type="project" value="TreeGrafter"/>
</dbReference>
<comment type="caution">
    <text evidence="4">The sequence shown here is derived from an EMBL/GenBank/DDBJ whole genome shotgun (WGS) entry which is preliminary data.</text>
</comment>
<dbReference type="SUPFAM" id="SSF46689">
    <property type="entry name" value="Homeodomain-like"/>
    <property type="match status" value="1"/>
</dbReference>
<dbReference type="OrthoDB" id="3404594at2"/>
<dbReference type="PROSITE" id="PS50977">
    <property type="entry name" value="HTH_TETR_2"/>
    <property type="match status" value="1"/>
</dbReference>
<dbReference type="Gene3D" id="1.10.10.60">
    <property type="entry name" value="Homeodomain-like"/>
    <property type="match status" value="1"/>
</dbReference>
<proteinExistence type="predicted"/>
<accession>A0A543J3D0</accession>
<dbReference type="Pfam" id="PF00440">
    <property type="entry name" value="TetR_N"/>
    <property type="match status" value="1"/>
</dbReference>
<evidence type="ECO:0000313" key="4">
    <source>
        <dbReference type="EMBL" id="TQM77333.1"/>
    </source>
</evidence>
<protein>
    <submittedName>
        <fullName evidence="4">TetR family transcriptional regulator</fullName>
    </submittedName>
</protein>
<dbReference type="AlphaFoldDB" id="A0A543J3D0"/>
<dbReference type="GO" id="GO:0000976">
    <property type="term" value="F:transcription cis-regulatory region binding"/>
    <property type="evidence" value="ECO:0007669"/>
    <property type="project" value="TreeGrafter"/>
</dbReference>
<evidence type="ECO:0000313" key="5">
    <source>
        <dbReference type="Proteomes" id="UP000319213"/>
    </source>
</evidence>
<dbReference type="Gene3D" id="1.10.357.10">
    <property type="entry name" value="Tetracycline Repressor, domain 2"/>
    <property type="match status" value="1"/>
</dbReference>
<reference evidence="4 5" key="1">
    <citation type="submission" date="2019-06" db="EMBL/GenBank/DDBJ databases">
        <title>Sequencing the genomes of 1000 actinobacteria strains.</title>
        <authorList>
            <person name="Klenk H.-P."/>
        </authorList>
    </citation>
    <scope>NUCLEOTIDE SEQUENCE [LARGE SCALE GENOMIC DNA]</scope>
    <source>
        <strain evidence="4 5">DSM 43186</strain>
    </source>
</reference>
<name>A0A543J3D0_9ACTN</name>
<feature type="domain" description="HTH tetR-type" evidence="3">
    <location>
        <begin position="2"/>
        <end position="62"/>
    </location>
</feature>
<dbReference type="PANTHER" id="PTHR30055:SF219">
    <property type="entry name" value="TRANSCRIPTIONAL REGULATORY PROTEIN"/>
    <property type="match status" value="1"/>
</dbReference>
<evidence type="ECO:0000259" key="3">
    <source>
        <dbReference type="PROSITE" id="PS50977"/>
    </source>
</evidence>
<dbReference type="EMBL" id="VFPQ01000001">
    <property type="protein sequence ID" value="TQM77333.1"/>
    <property type="molecule type" value="Genomic_DNA"/>
</dbReference>
<dbReference type="SUPFAM" id="SSF48498">
    <property type="entry name" value="Tetracyclin repressor-like, C-terminal domain"/>
    <property type="match status" value="1"/>
</dbReference>
<sequence length="207" mass="23299">MGDAETRLVEVATRLFAELGFDGTSTRLIAEAAGIEVDELVERVGDKTELYRTVMAHAHEAEQAAMRSALADFTPTMQGLLDLADAYLDFYVDHPEILSLWMHRWLGDAIDVERLEEEYARPLYVMVTDLVRDLIPPDVDADHMVWTVVWSVYGFLTGGMQYSRGQPSATAASDRGHRRRPEPAELARFRAHLHTLIRRMTAPFPGG</sequence>
<dbReference type="Proteomes" id="UP000319213">
    <property type="component" value="Unassembled WGS sequence"/>
</dbReference>
<keyword evidence="5" id="KW-1185">Reference proteome</keyword>
<dbReference type="RefSeq" id="WP_142261078.1">
    <property type="nucleotide sequence ID" value="NZ_BMPV01000002.1"/>
</dbReference>
<organism evidence="4 5">
    <name type="scientific">Thermopolyspora flexuosa</name>
    <dbReference type="NCBI Taxonomy" id="103836"/>
    <lineage>
        <taxon>Bacteria</taxon>
        <taxon>Bacillati</taxon>
        <taxon>Actinomycetota</taxon>
        <taxon>Actinomycetes</taxon>
        <taxon>Streptosporangiales</taxon>
        <taxon>Streptosporangiaceae</taxon>
        <taxon>Thermopolyspora</taxon>
    </lineage>
</organism>
<dbReference type="InterPro" id="IPR036271">
    <property type="entry name" value="Tet_transcr_reg_TetR-rel_C_sf"/>
</dbReference>
<keyword evidence="1 2" id="KW-0238">DNA-binding</keyword>
<dbReference type="PANTHER" id="PTHR30055">
    <property type="entry name" value="HTH-TYPE TRANSCRIPTIONAL REGULATOR RUTR"/>
    <property type="match status" value="1"/>
</dbReference>